<dbReference type="CDD" id="cd08704">
    <property type="entry name" value="Met_tRNA_FMT_C"/>
    <property type="match status" value="1"/>
</dbReference>
<evidence type="ECO:0000256" key="6">
    <source>
        <dbReference type="ARBA" id="ARBA00022917"/>
    </source>
</evidence>
<dbReference type="SUPFAM" id="SSF53328">
    <property type="entry name" value="Formyltransferase"/>
    <property type="match status" value="1"/>
</dbReference>
<evidence type="ECO:0000256" key="5">
    <source>
        <dbReference type="ARBA" id="ARBA00022679"/>
    </source>
</evidence>
<reference evidence="11 12" key="1">
    <citation type="journal article" date="2018" name="Nat. Biotechnol.">
        <title>A standardized bacterial taxonomy based on genome phylogeny substantially revises the tree of life.</title>
        <authorList>
            <person name="Parks D.H."/>
            <person name="Chuvochina M."/>
            <person name="Waite D.W."/>
            <person name="Rinke C."/>
            <person name="Skarshewski A."/>
            <person name="Chaumeil P.A."/>
            <person name="Hugenholtz P."/>
        </authorList>
    </citation>
    <scope>NUCLEOTIDE SEQUENCE [LARGE SCALE GENOMIC DNA]</scope>
    <source>
        <strain evidence="11">UBA11482</strain>
    </source>
</reference>
<proteinExistence type="inferred from homology"/>
<name>A0A354LZ96_9BACT</name>
<evidence type="ECO:0000256" key="3">
    <source>
        <dbReference type="ARBA" id="ARBA00012261"/>
    </source>
</evidence>
<dbReference type="Gene3D" id="3.10.25.10">
    <property type="entry name" value="Formyl transferase, C-terminal domain"/>
    <property type="match status" value="1"/>
</dbReference>
<comment type="catalytic activity">
    <reaction evidence="7 8">
        <text>L-methionyl-tRNA(fMet) + (6R)-10-formyltetrahydrofolate = N-formyl-L-methionyl-tRNA(fMet) + (6S)-5,6,7,8-tetrahydrofolate + H(+)</text>
        <dbReference type="Rhea" id="RHEA:24380"/>
        <dbReference type="Rhea" id="RHEA-COMP:9952"/>
        <dbReference type="Rhea" id="RHEA-COMP:9953"/>
        <dbReference type="ChEBI" id="CHEBI:15378"/>
        <dbReference type="ChEBI" id="CHEBI:57453"/>
        <dbReference type="ChEBI" id="CHEBI:78530"/>
        <dbReference type="ChEBI" id="CHEBI:78844"/>
        <dbReference type="ChEBI" id="CHEBI:195366"/>
        <dbReference type="EC" id="2.1.2.9"/>
    </reaction>
</comment>
<dbReference type="InterPro" id="IPR011034">
    <property type="entry name" value="Formyl_transferase-like_C_sf"/>
</dbReference>
<dbReference type="EC" id="2.1.2.9" evidence="3 8"/>
<gene>
    <name evidence="8" type="primary">fmt</name>
    <name evidence="11" type="ORF">DDY73_01135</name>
</gene>
<evidence type="ECO:0000313" key="12">
    <source>
        <dbReference type="Proteomes" id="UP000262954"/>
    </source>
</evidence>
<evidence type="ECO:0000256" key="4">
    <source>
        <dbReference type="ARBA" id="ARBA00016014"/>
    </source>
</evidence>
<evidence type="ECO:0000256" key="8">
    <source>
        <dbReference type="HAMAP-Rule" id="MF_00182"/>
    </source>
</evidence>
<evidence type="ECO:0000259" key="10">
    <source>
        <dbReference type="Pfam" id="PF02911"/>
    </source>
</evidence>
<dbReference type="PANTHER" id="PTHR11138">
    <property type="entry name" value="METHIONYL-TRNA FORMYLTRANSFERASE"/>
    <property type="match status" value="1"/>
</dbReference>
<dbReference type="RefSeq" id="WP_418730508.1">
    <property type="nucleotide sequence ID" value="NZ_DBFJMN010000323.1"/>
</dbReference>
<evidence type="ECO:0000256" key="7">
    <source>
        <dbReference type="ARBA" id="ARBA00048558"/>
    </source>
</evidence>
<dbReference type="Proteomes" id="UP000262954">
    <property type="component" value="Unassembled WGS sequence"/>
</dbReference>
<dbReference type="NCBIfam" id="TIGR00460">
    <property type="entry name" value="fmt"/>
    <property type="match status" value="1"/>
</dbReference>
<dbReference type="InterPro" id="IPR002376">
    <property type="entry name" value="Formyl_transf_N"/>
</dbReference>
<dbReference type="HAMAP" id="MF_00182">
    <property type="entry name" value="Formyl_trans"/>
    <property type="match status" value="1"/>
</dbReference>
<sequence>MEKKNIRIVFMGTPEFAVESLKHLVEGGYNVVGVITMPDKPAGRGHKIQFSSVKEYAISQGLPLLQPEKLKDETFLTELKAWNADLQIVVAFRMLPEVVWDMPRLGTFNLHASLLPQYRGAAPINWAIINGDKETGATTFFLTHEIDTGKIIMQKRIPIADNDNAGTVHDRLMVMGASMVTETVDAILDGRVSPVDQESVNVNEPLRPAPKIFKETCRIDWNKSAKDIFNFIRGLSPYPAAWCEWEAPDQTVYTVKIFETEVINTTNGKPGTLYTDGKKYIEISCGNGGLRLKVLQLPGKKRLSAEELLRGFSLTEDFICR</sequence>
<evidence type="ECO:0000259" key="9">
    <source>
        <dbReference type="Pfam" id="PF00551"/>
    </source>
</evidence>
<dbReference type="SUPFAM" id="SSF50486">
    <property type="entry name" value="FMT C-terminal domain-like"/>
    <property type="match status" value="1"/>
</dbReference>
<feature type="binding site" evidence="8">
    <location>
        <begin position="113"/>
        <end position="116"/>
    </location>
    <ligand>
        <name>(6S)-5,6,7,8-tetrahydrofolate</name>
        <dbReference type="ChEBI" id="CHEBI:57453"/>
    </ligand>
</feature>
<evidence type="ECO:0000313" key="11">
    <source>
        <dbReference type="EMBL" id="HBJ07585.1"/>
    </source>
</evidence>
<dbReference type="EMBL" id="DNWC01000019">
    <property type="protein sequence ID" value="HBJ07585.1"/>
    <property type="molecule type" value="Genomic_DNA"/>
</dbReference>
<dbReference type="InterPro" id="IPR044135">
    <property type="entry name" value="Met-tRNA-FMT_C"/>
</dbReference>
<dbReference type="Gene3D" id="3.40.50.170">
    <property type="entry name" value="Formyl transferase, N-terminal domain"/>
    <property type="match status" value="1"/>
</dbReference>
<dbReference type="InterPro" id="IPR037022">
    <property type="entry name" value="Formyl_trans_C_sf"/>
</dbReference>
<comment type="function">
    <text evidence="1 8">Attaches a formyl group to the free amino group of methionyl-tRNA(fMet). The formyl group appears to play a dual role in the initiator identity of N-formylmethionyl-tRNA by promoting its recognition by IF2 and preventing the misappropriation of this tRNA by the elongation apparatus.</text>
</comment>
<dbReference type="InterPro" id="IPR036477">
    <property type="entry name" value="Formyl_transf_N_sf"/>
</dbReference>
<keyword evidence="6 8" id="KW-0648">Protein biosynthesis</keyword>
<dbReference type="GO" id="GO:0004479">
    <property type="term" value="F:methionyl-tRNA formyltransferase activity"/>
    <property type="evidence" value="ECO:0007669"/>
    <property type="project" value="UniProtKB-UniRule"/>
</dbReference>
<evidence type="ECO:0000256" key="1">
    <source>
        <dbReference type="ARBA" id="ARBA00002606"/>
    </source>
</evidence>
<accession>A0A354LZ96</accession>
<dbReference type="Pfam" id="PF02911">
    <property type="entry name" value="Formyl_trans_C"/>
    <property type="match status" value="1"/>
</dbReference>
<comment type="caution">
    <text evidence="11">The sequence shown here is derived from an EMBL/GenBank/DDBJ whole genome shotgun (WGS) entry which is preliminary data.</text>
</comment>
<feature type="domain" description="Formyl transferase C-terminal" evidence="10">
    <location>
        <begin position="211"/>
        <end position="312"/>
    </location>
</feature>
<dbReference type="GO" id="GO:0005829">
    <property type="term" value="C:cytosol"/>
    <property type="evidence" value="ECO:0007669"/>
    <property type="project" value="TreeGrafter"/>
</dbReference>
<feature type="domain" description="Formyl transferase N-terminal" evidence="9">
    <location>
        <begin position="7"/>
        <end position="180"/>
    </location>
</feature>
<dbReference type="AlphaFoldDB" id="A0A354LZ96"/>
<dbReference type="InterPro" id="IPR005794">
    <property type="entry name" value="Fmt"/>
</dbReference>
<dbReference type="PANTHER" id="PTHR11138:SF5">
    <property type="entry name" value="METHIONYL-TRNA FORMYLTRANSFERASE, MITOCHONDRIAL"/>
    <property type="match status" value="1"/>
</dbReference>
<keyword evidence="5 8" id="KW-0808">Transferase</keyword>
<comment type="similarity">
    <text evidence="2 8">Belongs to the Fmt family.</text>
</comment>
<dbReference type="InterPro" id="IPR005793">
    <property type="entry name" value="Formyl_trans_C"/>
</dbReference>
<dbReference type="Pfam" id="PF00551">
    <property type="entry name" value="Formyl_trans_N"/>
    <property type="match status" value="1"/>
</dbReference>
<evidence type="ECO:0000256" key="2">
    <source>
        <dbReference type="ARBA" id="ARBA00010699"/>
    </source>
</evidence>
<organism evidence="11 12">
    <name type="scientific">Coprobacter fastidiosus</name>
    <dbReference type="NCBI Taxonomy" id="1099853"/>
    <lineage>
        <taxon>Bacteria</taxon>
        <taxon>Pseudomonadati</taxon>
        <taxon>Bacteroidota</taxon>
        <taxon>Bacteroidia</taxon>
        <taxon>Bacteroidales</taxon>
        <taxon>Barnesiellaceae</taxon>
        <taxon>Coprobacter</taxon>
    </lineage>
</organism>
<dbReference type="CDD" id="cd08646">
    <property type="entry name" value="FMT_core_Met-tRNA-FMT_N"/>
    <property type="match status" value="1"/>
</dbReference>
<protein>
    <recommendedName>
        <fullName evidence="4 8">Methionyl-tRNA formyltransferase</fullName>
        <ecNumber evidence="3 8">2.1.2.9</ecNumber>
    </recommendedName>
</protein>
<dbReference type="InterPro" id="IPR041711">
    <property type="entry name" value="Met-tRNA-FMT_N"/>
</dbReference>